<protein>
    <submittedName>
        <fullName evidence="3">Uncharacterized protein</fullName>
    </submittedName>
</protein>
<dbReference type="EMBL" id="KV745130">
    <property type="protein sequence ID" value="OCK77419.1"/>
    <property type="molecule type" value="Genomic_DNA"/>
</dbReference>
<keyword evidence="2" id="KW-0812">Transmembrane</keyword>
<keyword evidence="2" id="KW-0472">Membrane</keyword>
<evidence type="ECO:0000256" key="2">
    <source>
        <dbReference type="SAM" id="Phobius"/>
    </source>
</evidence>
<dbReference type="Proteomes" id="UP000250266">
    <property type="component" value="Unassembled WGS sequence"/>
</dbReference>
<reference evidence="3 4" key="1">
    <citation type="journal article" date="2016" name="Nat. Commun.">
        <title>Ectomycorrhizal ecology is imprinted in the genome of the dominant symbiotic fungus Cenococcum geophilum.</title>
        <authorList>
            <consortium name="DOE Joint Genome Institute"/>
            <person name="Peter M."/>
            <person name="Kohler A."/>
            <person name="Ohm R.A."/>
            <person name="Kuo A."/>
            <person name="Krutzmann J."/>
            <person name="Morin E."/>
            <person name="Arend M."/>
            <person name="Barry K.W."/>
            <person name="Binder M."/>
            <person name="Choi C."/>
            <person name="Clum A."/>
            <person name="Copeland A."/>
            <person name="Grisel N."/>
            <person name="Haridas S."/>
            <person name="Kipfer T."/>
            <person name="LaButti K."/>
            <person name="Lindquist E."/>
            <person name="Lipzen A."/>
            <person name="Maire R."/>
            <person name="Meier B."/>
            <person name="Mihaltcheva S."/>
            <person name="Molinier V."/>
            <person name="Murat C."/>
            <person name="Poggeler S."/>
            <person name="Quandt C.A."/>
            <person name="Sperisen C."/>
            <person name="Tritt A."/>
            <person name="Tisserant E."/>
            <person name="Crous P.W."/>
            <person name="Henrissat B."/>
            <person name="Nehls U."/>
            <person name="Egli S."/>
            <person name="Spatafora J.W."/>
            <person name="Grigoriev I.V."/>
            <person name="Martin F.M."/>
        </authorList>
    </citation>
    <scope>NUCLEOTIDE SEQUENCE [LARGE SCALE GENOMIC DNA]</scope>
    <source>
        <strain evidence="3 4">CBS 459.81</strain>
    </source>
</reference>
<feature type="transmembrane region" description="Helical" evidence="2">
    <location>
        <begin position="20"/>
        <end position="38"/>
    </location>
</feature>
<name>A0A8E2JCW9_9PEZI</name>
<evidence type="ECO:0000313" key="3">
    <source>
        <dbReference type="EMBL" id="OCK77419.1"/>
    </source>
</evidence>
<feature type="region of interest" description="Disordered" evidence="1">
    <location>
        <begin position="52"/>
        <end position="82"/>
    </location>
</feature>
<gene>
    <name evidence="3" type="ORF">K432DRAFT_120662</name>
</gene>
<keyword evidence="4" id="KW-1185">Reference proteome</keyword>
<organism evidence="3 4">
    <name type="scientific">Lepidopterella palustris CBS 459.81</name>
    <dbReference type="NCBI Taxonomy" id="1314670"/>
    <lineage>
        <taxon>Eukaryota</taxon>
        <taxon>Fungi</taxon>
        <taxon>Dikarya</taxon>
        <taxon>Ascomycota</taxon>
        <taxon>Pezizomycotina</taxon>
        <taxon>Dothideomycetes</taxon>
        <taxon>Pleosporomycetidae</taxon>
        <taxon>Mytilinidiales</taxon>
        <taxon>Argynnaceae</taxon>
        <taxon>Lepidopterella</taxon>
    </lineage>
</organism>
<dbReference type="AlphaFoldDB" id="A0A8E2JCW9"/>
<keyword evidence="2" id="KW-1133">Transmembrane helix</keyword>
<evidence type="ECO:0000313" key="4">
    <source>
        <dbReference type="Proteomes" id="UP000250266"/>
    </source>
</evidence>
<proteinExistence type="predicted"/>
<sequence length="134" mass="15511">MTGKIPRSFNLLYKRTLQQHWVAEWVLILLFMNLFFGGKMHYIVQDKHTYNRAGRRSRQTEQARPFLSLQPRNPTPPSPLSKCVRKVMGKKKKIKYPNSPTAIEPPLSRFPGTASIMANCIAFVHISIRLYPNT</sequence>
<evidence type="ECO:0000256" key="1">
    <source>
        <dbReference type="SAM" id="MobiDB-lite"/>
    </source>
</evidence>
<accession>A0A8E2JCW9</accession>